<reference evidence="1" key="1">
    <citation type="submission" date="2020-05" db="EMBL/GenBank/DDBJ databases">
        <title>Mycena genomes resolve the evolution of fungal bioluminescence.</title>
        <authorList>
            <person name="Tsai I.J."/>
        </authorList>
    </citation>
    <scope>NUCLEOTIDE SEQUENCE</scope>
    <source>
        <strain evidence="1">160909Yilan</strain>
    </source>
</reference>
<dbReference type="EMBL" id="JACAZH010000030">
    <property type="protein sequence ID" value="KAF7340555.1"/>
    <property type="molecule type" value="Genomic_DNA"/>
</dbReference>
<sequence length="280" mass="31867">MSRHGPVFVYYKMFDDDKKEMLSIRSPATRDGYIGRVDVSRIPAPHTVGALVQRICRQENRRCGIDWENADAYGTSLLRTVDSSDEYNLQDAVDLLGDSRPGSTPQAPVLLKIWYEELQAVLIYPEWDAPKERNVNSHKSPVFIYYKVYDEKKEMLPLRSPVETGTPYLGRVDACQIPTPHMIGSLAKEISNQENRPIGIDWDHDSAYGTMLLKTFDSPMAYDLEDAVDLLAADRPGSTPQEPVLLKVWYEEVQALMGNEGWERPAVRLVDSHRNVRSRP</sequence>
<dbReference type="OrthoDB" id="3047640at2759"/>
<name>A0A8H7CK63_9AGAR</name>
<dbReference type="Proteomes" id="UP000623467">
    <property type="component" value="Unassembled WGS sequence"/>
</dbReference>
<evidence type="ECO:0000313" key="2">
    <source>
        <dbReference type="Proteomes" id="UP000623467"/>
    </source>
</evidence>
<protein>
    <submittedName>
        <fullName evidence="1">Uncharacterized protein</fullName>
    </submittedName>
</protein>
<keyword evidence="2" id="KW-1185">Reference proteome</keyword>
<organism evidence="1 2">
    <name type="scientific">Mycena sanguinolenta</name>
    <dbReference type="NCBI Taxonomy" id="230812"/>
    <lineage>
        <taxon>Eukaryota</taxon>
        <taxon>Fungi</taxon>
        <taxon>Dikarya</taxon>
        <taxon>Basidiomycota</taxon>
        <taxon>Agaricomycotina</taxon>
        <taxon>Agaricomycetes</taxon>
        <taxon>Agaricomycetidae</taxon>
        <taxon>Agaricales</taxon>
        <taxon>Marasmiineae</taxon>
        <taxon>Mycenaceae</taxon>
        <taxon>Mycena</taxon>
    </lineage>
</organism>
<gene>
    <name evidence="1" type="ORF">MSAN_02127000</name>
</gene>
<proteinExistence type="predicted"/>
<accession>A0A8H7CK63</accession>
<dbReference type="AlphaFoldDB" id="A0A8H7CK63"/>
<comment type="caution">
    <text evidence="1">The sequence shown here is derived from an EMBL/GenBank/DDBJ whole genome shotgun (WGS) entry which is preliminary data.</text>
</comment>
<evidence type="ECO:0000313" key="1">
    <source>
        <dbReference type="EMBL" id="KAF7340555.1"/>
    </source>
</evidence>